<proteinExistence type="predicted"/>
<evidence type="ECO:0000313" key="1">
    <source>
        <dbReference type="EMBL" id="TCM66481.1"/>
    </source>
</evidence>
<dbReference type="Proteomes" id="UP000294963">
    <property type="component" value="Unassembled WGS sequence"/>
</dbReference>
<protein>
    <submittedName>
        <fullName evidence="1">Uncharacterized protein</fullName>
    </submittedName>
</protein>
<keyword evidence="2" id="KW-1185">Reference proteome</keyword>
<gene>
    <name evidence="1" type="ORF">EC844_11381</name>
</gene>
<sequence>MDVVAYLHNADVLIEDEKGVAVIGGSHYVLSVGDRVYIQQVVDADAGIYHVQISFFSTAHQDLYDDEMQLKFSGCRETFQHYLQHTTVHRLS</sequence>
<evidence type="ECO:0000313" key="2">
    <source>
        <dbReference type="Proteomes" id="UP000294963"/>
    </source>
</evidence>
<name>A0A4R1XTN9_ACICA</name>
<dbReference type="AlphaFoldDB" id="A0A4R1XTN9"/>
<dbReference type="EMBL" id="SLVJ01000013">
    <property type="protein sequence ID" value="TCM66481.1"/>
    <property type="molecule type" value="Genomic_DNA"/>
</dbReference>
<accession>A0A4R1XTN9</accession>
<organism evidence="1 2">
    <name type="scientific">Acinetobacter calcoaceticus</name>
    <dbReference type="NCBI Taxonomy" id="471"/>
    <lineage>
        <taxon>Bacteria</taxon>
        <taxon>Pseudomonadati</taxon>
        <taxon>Pseudomonadota</taxon>
        <taxon>Gammaproteobacteria</taxon>
        <taxon>Moraxellales</taxon>
        <taxon>Moraxellaceae</taxon>
        <taxon>Acinetobacter</taxon>
        <taxon>Acinetobacter calcoaceticus/baumannii complex</taxon>
    </lineage>
</organism>
<comment type="caution">
    <text evidence="1">The sequence shown here is derived from an EMBL/GenBank/DDBJ whole genome shotgun (WGS) entry which is preliminary data.</text>
</comment>
<reference evidence="1 2" key="1">
    <citation type="submission" date="2019-03" db="EMBL/GenBank/DDBJ databases">
        <title>Genomic analyses of the natural microbiome of Caenorhabditis elegans.</title>
        <authorList>
            <person name="Samuel B."/>
        </authorList>
    </citation>
    <scope>NUCLEOTIDE SEQUENCE [LARGE SCALE GENOMIC DNA]</scope>
    <source>
        <strain evidence="1 2">JUb89</strain>
    </source>
</reference>
<dbReference type="OrthoDB" id="6710695at2"/>